<comment type="similarity">
    <text evidence="2">Belongs to the methyl-accepting chemotaxis (MCP) protein family.</text>
</comment>
<evidence type="ECO:0000256" key="3">
    <source>
        <dbReference type="PROSITE-ProRule" id="PRU00284"/>
    </source>
</evidence>
<evidence type="ECO:0000313" key="6">
    <source>
        <dbReference type="Proteomes" id="UP001235343"/>
    </source>
</evidence>
<dbReference type="PRINTS" id="PR00260">
    <property type="entry name" value="CHEMTRNSDUCR"/>
</dbReference>
<feature type="domain" description="Methyl-accepting transducer" evidence="4">
    <location>
        <begin position="42"/>
        <end position="278"/>
    </location>
</feature>
<gene>
    <name evidence="5" type="ORF">QQS35_02555</name>
</gene>
<dbReference type="PANTHER" id="PTHR32089">
    <property type="entry name" value="METHYL-ACCEPTING CHEMOTAXIS PROTEIN MCPB"/>
    <property type="match status" value="1"/>
</dbReference>
<dbReference type="Pfam" id="PF00015">
    <property type="entry name" value="MCPsignal"/>
    <property type="match status" value="1"/>
</dbReference>
<dbReference type="RefSeq" id="WP_285930195.1">
    <property type="nucleotide sequence ID" value="NZ_JASTZU010000012.1"/>
</dbReference>
<dbReference type="PROSITE" id="PS50111">
    <property type="entry name" value="CHEMOTAXIS_TRANSDUC_2"/>
    <property type="match status" value="1"/>
</dbReference>
<proteinExistence type="inferred from homology"/>
<dbReference type="PANTHER" id="PTHR32089:SF112">
    <property type="entry name" value="LYSOZYME-LIKE PROTEIN-RELATED"/>
    <property type="match status" value="1"/>
</dbReference>
<protein>
    <submittedName>
        <fullName evidence="5">Methyl-accepting chemotaxis protein</fullName>
    </submittedName>
</protein>
<dbReference type="Proteomes" id="UP001235343">
    <property type="component" value="Unassembled WGS sequence"/>
</dbReference>
<evidence type="ECO:0000313" key="5">
    <source>
        <dbReference type="EMBL" id="MDL4839344.1"/>
    </source>
</evidence>
<sequence length="456" mass="50540">MFLLKTKRNVKEIELNNNSNINGQLQVAADQLKGIVEQMKLAAVSLNHTSTSSKDRTVDLKNHSEKTMDYTIQVSEKMSEIESSAVKISTVSEEIHENSQTSYQELMNSLGSLDMLHDKMDSLLKSHYTLITQMNQLETHSQEINKVIDTIGAISQRTSILALNATIEAARSGEEGKGFAVVANEVGNLANQTSEAVTQTRSNLQLIQDEISRTTNMVNDETVQVEDGSNQLKDVIKLLNSFKSNLETITSMVSNSTQAVGEQTGSVQEIAALLEEISNMSIKNKDHVYSVTLDMDEQFKSSEEVLSISESLTSTSNALQEIIKSDENIAEIQVDETVVQAISEEITTLLAKEPLYQLNQEHHASLLHAFFERHTDMEAVWSNRKDGTFVYSNPPAGLVNAKARPWFMEAMKGKAYMSDVYISALTKNICISLSYPVYKDEEIVGMIGVDLAINKG</sequence>
<dbReference type="EMBL" id="JASTZU010000012">
    <property type="protein sequence ID" value="MDL4839344.1"/>
    <property type="molecule type" value="Genomic_DNA"/>
</dbReference>
<name>A0ABT7L1T4_9BACI</name>
<dbReference type="SMART" id="SM00283">
    <property type="entry name" value="MA"/>
    <property type="match status" value="1"/>
</dbReference>
<dbReference type="SUPFAM" id="SSF58104">
    <property type="entry name" value="Methyl-accepting chemotaxis protein (MCP) signaling domain"/>
    <property type="match status" value="1"/>
</dbReference>
<dbReference type="SUPFAM" id="SSF103190">
    <property type="entry name" value="Sensory domain-like"/>
    <property type="match status" value="1"/>
</dbReference>
<dbReference type="InterPro" id="IPR004090">
    <property type="entry name" value="Chemotax_Me-accpt_rcpt"/>
</dbReference>
<dbReference type="CDD" id="cd18773">
    <property type="entry name" value="PDC1_HK_sensor"/>
    <property type="match status" value="1"/>
</dbReference>
<evidence type="ECO:0000259" key="4">
    <source>
        <dbReference type="PROSITE" id="PS50111"/>
    </source>
</evidence>
<accession>A0ABT7L1T4</accession>
<keyword evidence="6" id="KW-1185">Reference proteome</keyword>
<dbReference type="Gene3D" id="1.10.287.950">
    <property type="entry name" value="Methyl-accepting chemotaxis protein"/>
    <property type="match status" value="1"/>
</dbReference>
<organism evidence="5 6">
    <name type="scientific">Aquibacillus rhizosphaerae</name>
    <dbReference type="NCBI Taxonomy" id="3051431"/>
    <lineage>
        <taxon>Bacteria</taxon>
        <taxon>Bacillati</taxon>
        <taxon>Bacillota</taxon>
        <taxon>Bacilli</taxon>
        <taxon>Bacillales</taxon>
        <taxon>Bacillaceae</taxon>
        <taxon>Aquibacillus</taxon>
    </lineage>
</organism>
<keyword evidence="1 3" id="KW-0807">Transducer</keyword>
<evidence type="ECO:0000256" key="2">
    <source>
        <dbReference type="ARBA" id="ARBA00029447"/>
    </source>
</evidence>
<reference evidence="5 6" key="1">
    <citation type="submission" date="2023-06" db="EMBL/GenBank/DDBJ databases">
        <title>Aquibacillus rhizosphaerae LR5S19.</title>
        <authorList>
            <person name="Sun J.-Q."/>
        </authorList>
    </citation>
    <scope>NUCLEOTIDE SEQUENCE [LARGE SCALE GENOMIC DNA]</scope>
    <source>
        <strain evidence="5 6">LR5S19</strain>
    </source>
</reference>
<evidence type="ECO:0000256" key="1">
    <source>
        <dbReference type="ARBA" id="ARBA00023224"/>
    </source>
</evidence>
<comment type="caution">
    <text evidence="5">The sequence shown here is derived from an EMBL/GenBank/DDBJ whole genome shotgun (WGS) entry which is preliminary data.</text>
</comment>
<dbReference type="InterPro" id="IPR004089">
    <property type="entry name" value="MCPsignal_dom"/>
</dbReference>
<dbReference type="Pfam" id="PF22673">
    <property type="entry name" value="MCP-like_PDC_1"/>
    <property type="match status" value="1"/>
</dbReference>
<dbReference type="Gene3D" id="3.30.450.20">
    <property type="entry name" value="PAS domain"/>
    <property type="match status" value="1"/>
</dbReference>
<dbReference type="InterPro" id="IPR029151">
    <property type="entry name" value="Sensor-like_sf"/>
</dbReference>